<name>A0A2S1B7J8_CAUVI</name>
<dbReference type="Proteomes" id="UP000217311">
    <property type="component" value="Chromosome"/>
</dbReference>
<feature type="domain" description="CsbD-like" evidence="2">
    <location>
        <begin position="4"/>
        <end position="54"/>
    </location>
</feature>
<evidence type="ECO:0000259" key="2">
    <source>
        <dbReference type="Pfam" id="PF05532"/>
    </source>
</evidence>
<dbReference type="InterPro" id="IPR036629">
    <property type="entry name" value="YjbJ_sf"/>
</dbReference>
<comment type="similarity">
    <text evidence="1">Belongs to the UPF0337 (CsbD) family.</text>
</comment>
<sequence>MSTNRIEGAIDKGMGAAKEAVGKATGNEKLQAEGAVQKAKGDVQNKVGQVQDKIGDAIKR</sequence>
<evidence type="ECO:0000313" key="4">
    <source>
        <dbReference type="Proteomes" id="UP000217311"/>
    </source>
</evidence>
<gene>
    <name evidence="3" type="ORF">CA606_10815</name>
</gene>
<organism evidence="3 4">
    <name type="scientific">Caulobacter vibrioides</name>
    <name type="common">Caulobacter crescentus</name>
    <dbReference type="NCBI Taxonomy" id="155892"/>
    <lineage>
        <taxon>Bacteria</taxon>
        <taxon>Pseudomonadati</taxon>
        <taxon>Pseudomonadota</taxon>
        <taxon>Alphaproteobacteria</taxon>
        <taxon>Caulobacterales</taxon>
        <taxon>Caulobacteraceae</taxon>
        <taxon>Caulobacter</taxon>
    </lineage>
</organism>
<accession>A0A2S1B7J8</accession>
<protein>
    <submittedName>
        <fullName evidence="3">CsbD family protein</fullName>
    </submittedName>
</protein>
<dbReference type="InterPro" id="IPR008462">
    <property type="entry name" value="CsbD"/>
</dbReference>
<dbReference type="AlphaFoldDB" id="A0A2S1B7J8"/>
<proteinExistence type="inferred from homology"/>
<dbReference type="EMBL" id="CP023315">
    <property type="protein sequence ID" value="AWC68648.1"/>
    <property type="molecule type" value="Genomic_DNA"/>
</dbReference>
<dbReference type="Gene3D" id="1.10.1470.10">
    <property type="entry name" value="YjbJ"/>
    <property type="match status" value="1"/>
</dbReference>
<evidence type="ECO:0000313" key="3">
    <source>
        <dbReference type="EMBL" id="AWC68648.1"/>
    </source>
</evidence>
<dbReference type="SUPFAM" id="SSF69047">
    <property type="entry name" value="Hypothetical protein YjbJ"/>
    <property type="match status" value="1"/>
</dbReference>
<dbReference type="Pfam" id="PF05532">
    <property type="entry name" value="CsbD"/>
    <property type="match status" value="1"/>
</dbReference>
<evidence type="ECO:0000256" key="1">
    <source>
        <dbReference type="ARBA" id="ARBA00009129"/>
    </source>
</evidence>
<reference evidence="4" key="1">
    <citation type="submission" date="2017-09" db="EMBL/GenBank/DDBJ databases">
        <title>Genome evolution observed in wild isolates of Caulobacter crescentus.</title>
        <authorList>
            <person name="Ely B."/>
            <person name="Wilson K."/>
            <person name="Scott D."/>
        </authorList>
    </citation>
    <scope>NUCLEOTIDE SEQUENCE [LARGE SCALE GENOMIC DNA]</scope>
    <source>
        <strain evidence="4">CB13b1a</strain>
    </source>
</reference>